<evidence type="ECO:0000313" key="10">
    <source>
        <dbReference type="EMBL" id="RLL62149.1"/>
    </source>
</evidence>
<dbReference type="GO" id="GO:0005886">
    <property type="term" value="C:plasma membrane"/>
    <property type="evidence" value="ECO:0007669"/>
    <property type="project" value="UniProtKB-SubCell"/>
</dbReference>
<evidence type="ECO:0000256" key="2">
    <source>
        <dbReference type="ARBA" id="ARBA00022475"/>
    </source>
</evidence>
<dbReference type="AlphaFoldDB" id="A0A421BJI8"/>
<feature type="transmembrane region" description="Helical" evidence="8">
    <location>
        <begin position="312"/>
        <end position="329"/>
    </location>
</feature>
<proteinExistence type="predicted"/>
<gene>
    <name evidence="10" type="ORF">DYS74_16890</name>
</gene>
<comment type="subcellular location">
    <subcellularLocation>
        <location evidence="1">Cell membrane</location>
        <topology evidence="1">Multi-pass membrane protein</topology>
    </subcellularLocation>
</comment>
<dbReference type="InterPro" id="IPR038731">
    <property type="entry name" value="RgtA/B/C-like"/>
</dbReference>
<feature type="transmembrane region" description="Helical" evidence="8">
    <location>
        <begin position="288"/>
        <end position="306"/>
    </location>
</feature>
<keyword evidence="3" id="KW-0328">Glycosyltransferase</keyword>
<keyword evidence="2" id="KW-1003">Cell membrane</keyword>
<dbReference type="PANTHER" id="PTHR33908:SF11">
    <property type="entry name" value="MEMBRANE PROTEIN"/>
    <property type="match status" value="1"/>
</dbReference>
<evidence type="ECO:0000256" key="8">
    <source>
        <dbReference type="SAM" id="Phobius"/>
    </source>
</evidence>
<feature type="transmembrane region" description="Helical" evidence="8">
    <location>
        <begin position="18"/>
        <end position="39"/>
    </location>
</feature>
<dbReference type="InterPro" id="IPR050297">
    <property type="entry name" value="LipidA_mod_glycosyltrf_83"/>
</dbReference>
<feature type="transmembrane region" description="Helical" evidence="8">
    <location>
        <begin position="259"/>
        <end position="279"/>
    </location>
</feature>
<feature type="transmembrane region" description="Helical" evidence="8">
    <location>
        <begin position="203"/>
        <end position="223"/>
    </location>
</feature>
<feature type="transmembrane region" description="Helical" evidence="8">
    <location>
        <begin position="166"/>
        <end position="196"/>
    </location>
</feature>
<keyword evidence="7 8" id="KW-0472">Membrane</keyword>
<keyword evidence="5 8" id="KW-0812">Transmembrane</keyword>
<comment type="caution">
    <text evidence="10">The sequence shown here is derived from an EMBL/GenBank/DDBJ whole genome shotgun (WGS) entry which is preliminary data.</text>
</comment>
<evidence type="ECO:0000256" key="3">
    <source>
        <dbReference type="ARBA" id="ARBA00022676"/>
    </source>
</evidence>
<evidence type="ECO:0000256" key="5">
    <source>
        <dbReference type="ARBA" id="ARBA00022692"/>
    </source>
</evidence>
<feature type="transmembrane region" description="Helical" evidence="8">
    <location>
        <begin position="336"/>
        <end position="357"/>
    </location>
</feature>
<feature type="domain" description="Glycosyltransferase RgtA/B/C/D-like" evidence="9">
    <location>
        <begin position="64"/>
        <end position="223"/>
    </location>
</feature>
<dbReference type="Pfam" id="PF13231">
    <property type="entry name" value="PMT_2"/>
    <property type="match status" value="1"/>
</dbReference>
<protein>
    <submittedName>
        <fullName evidence="10">Phospholipid carrier-dependent glycosyltransferase</fullName>
    </submittedName>
</protein>
<dbReference type="PANTHER" id="PTHR33908">
    <property type="entry name" value="MANNOSYLTRANSFERASE YKCB-RELATED"/>
    <property type="match status" value="1"/>
</dbReference>
<keyword evidence="4 10" id="KW-0808">Transferase</keyword>
<evidence type="ECO:0000256" key="1">
    <source>
        <dbReference type="ARBA" id="ARBA00004651"/>
    </source>
</evidence>
<name>A0A421BJI8_9RHOB</name>
<dbReference type="GO" id="GO:0016763">
    <property type="term" value="F:pentosyltransferase activity"/>
    <property type="evidence" value="ECO:0007669"/>
    <property type="project" value="TreeGrafter"/>
</dbReference>
<evidence type="ECO:0000313" key="11">
    <source>
        <dbReference type="Proteomes" id="UP000279673"/>
    </source>
</evidence>
<evidence type="ECO:0000256" key="4">
    <source>
        <dbReference type="ARBA" id="ARBA00022679"/>
    </source>
</evidence>
<sequence>MPSVAVKPEPSRPEAGGWLGPVLAIVAAVTAARVLALAFDRTDLFVDEAQYWLWGQRFDFGYYSKPPLIGWLIRAVTDLAGSSAPFWVRLPAPVLHGLTGVILAALAARIAGRGAAIWTAALYVTLPFTAVGSAMISTDTVMAPFFAGGMLFFWRLGESRRAGDALALGLCAGFAFMAKYVALFLPAGIVLAVLVAPARRIGWGNALLAVLAFALVIAPNVAWNVTHQFATLEHTMDNVGWVREGESAGLNWGSMGGWLAAQIAVFGPVTMGALILGVLRARTAERRVLAALTLPPLVVVTGQALLEKAYANWAVSAYLAGVILAVLVLPRWGRWLALLTNLVAVTAVAALTVLAPWPAPGGKPLLNRYLGRTELSRRILALATAEGVPVYTSDRDILADLFYTGRDAGVTIYAPRPVGRPMNYYEQNFPLPDGFAGRILVIRRSPIDCGAGPVPPAGMLNGSGTWEGKGVTPYVVPGECLNAAP</sequence>
<evidence type="ECO:0000259" key="9">
    <source>
        <dbReference type="Pfam" id="PF13231"/>
    </source>
</evidence>
<dbReference type="GO" id="GO:0009103">
    <property type="term" value="P:lipopolysaccharide biosynthetic process"/>
    <property type="evidence" value="ECO:0007669"/>
    <property type="project" value="UniProtKB-ARBA"/>
</dbReference>
<feature type="transmembrane region" description="Helical" evidence="8">
    <location>
        <begin position="124"/>
        <end position="154"/>
    </location>
</feature>
<keyword evidence="6 8" id="KW-1133">Transmembrane helix</keyword>
<dbReference type="Proteomes" id="UP000279673">
    <property type="component" value="Unassembled WGS sequence"/>
</dbReference>
<keyword evidence="11" id="KW-1185">Reference proteome</keyword>
<reference evidence="10 11" key="1">
    <citation type="submission" date="2018-10" db="EMBL/GenBank/DDBJ databases">
        <title>Rhodobacter sp . BO-81.</title>
        <authorList>
            <person name="Im W.T."/>
        </authorList>
    </citation>
    <scope>NUCLEOTIDE SEQUENCE [LARGE SCALE GENOMIC DNA]</scope>
    <source>
        <strain evidence="10 11">BO-81</strain>
    </source>
</reference>
<organism evidence="10 11">
    <name type="scientific">Paenirhodobacter hankyongi</name>
    <dbReference type="NCBI Taxonomy" id="2294033"/>
    <lineage>
        <taxon>Bacteria</taxon>
        <taxon>Pseudomonadati</taxon>
        <taxon>Pseudomonadota</taxon>
        <taxon>Alphaproteobacteria</taxon>
        <taxon>Rhodobacterales</taxon>
        <taxon>Rhodobacter group</taxon>
        <taxon>Paenirhodobacter</taxon>
    </lineage>
</organism>
<accession>A0A421BJI8</accession>
<evidence type="ECO:0000256" key="7">
    <source>
        <dbReference type="ARBA" id="ARBA00023136"/>
    </source>
</evidence>
<evidence type="ECO:0000256" key="6">
    <source>
        <dbReference type="ARBA" id="ARBA00022989"/>
    </source>
</evidence>
<dbReference type="EMBL" id="RCHI01000023">
    <property type="protein sequence ID" value="RLL62149.1"/>
    <property type="molecule type" value="Genomic_DNA"/>
</dbReference>